<sequence length="1070" mass="121235">MSVKYYIRFIFCIFIYLFGEFEASLTDIPWSVSTPYILSSLEKAQQVIDHSRVSTLEEFVYENCGIYDKLQESDLGYKKEMWESFKSWHSDYSILAGIIFENAIIADSNKAHINLKPLLSSYLDALIWREIASCITFGISIFTFIAVSLGFVLCRVLNDRVVSFEETSNGLWKVKLSIYILSTLLCVLCVIYIILSIVIIVNFFAFSDSFLTSVCWLAIGTDAFSNGNININTTSGSFSIAKLFLKTNTTVPFIGSLPLYGLFQELGSIETLSEFFKDTINYITSAGFPTTLSIRLNELAKVFTNSSVINPNGIDWYIPAKELLKNSVLNAANSFMPVNETLFNSMIPVLNQITGILKSVDTSSMSFSVDEYFEVFKKFISYILLFLNVSRTASHVVFVIITVLFVSSAIIGIISIIFSILHIKLFLSGRSHIGFFQSRSALVAVAFIFMGLSTFVSFVSYTLTVGGTVGKDYCGWIVNDLFSPTGMNWISTVSPELGMIMSICMYPLASYIKIKSDNKSYINEKDFISDKIRVLEYHGIKNHIYLDLFDKLQSDESVDSKNINDIFFNYSNMDPRFSLNENNLINNGSLNSELYIRDLSTKSRSMNKNDFISNLLLNYDSVLLKSSSNDILLAERFSNHEIVGLLNDVPIESSLAYLLVQLLPGSFVNDMSKIVPEYINIISTSQTIAEQCFTYMNISDYIKYSLMYFPDVEKSTPDEQDVPILVLITQSYKEENWLMKSSIFGYTTYTALCSSPNSNVSTLMISQSLPIKVPGLEVLESIIYPFKIKYLVDTSDTIIENQNKIEENPTSKSSSLESIFEPTSPITKVDTASEENLIISADTNIDQLPIEKYHKDNKHFKEYPISSFKNTLLWVKKSMELYNNNFFCYPFPWIDIEEIKKIPNFGNNSLYIKYYNNTCKYVEFQEYIASISYDYLINPTNFAANEVERLNLVLNDRIRKMFGSAMILNSIKTEAHNCGQVSVDFTNGIVTFCGMIGRTKDTLIIILNIATFIGFAISIVIGIIWLISLRYESRIIDSIVEMEQLSNESLGNVEQDDNIDVKINKADTNH</sequence>
<name>A0A2P4Z2K6_9CRYT</name>
<comment type="caution">
    <text evidence="2">The sequence shown here is derived from an EMBL/GenBank/DDBJ whole genome shotgun (WGS) entry which is preliminary data.</text>
</comment>
<accession>A0A2P4Z2K6</accession>
<keyword evidence="1" id="KW-0472">Membrane</keyword>
<dbReference type="AlphaFoldDB" id="A0A2P4Z2K6"/>
<feature type="transmembrane region" description="Helical" evidence="1">
    <location>
        <begin position="178"/>
        <end position="205"/>
    </location>
</feature>
<dbReference type="VEuPathDB" id="CryptoDB:CmeUKMEL1_11715"/>
<protein>
    <submittedName>
        <fullName evidence="2">Uncharacterized protein</fullName>
    </submittedName>
</protein>
<keyword evidence="3" id="KW-1185">Reference proteome</keyword>
<reference evidence="2 3" key="1">
    <citation type="submission" date="2014-04" db="EMBL/GenBank/DDBJ databases">
        <title>Comparative Genomics of Cryptosporidium Species.</title>
        <authorList>
            <person name="Silva J.C."/>
            <person name="Su Q."/>
            <person name="Chalmers R."/>
            <person name="Chibucos M.C."/>
            <person name="Elwin K."/>
            <person name="Godinez A."/>
            <person name="Guo F."/>
            <person name="Huynh K."/>
            <person name="Orvis J."/>
            <person name="Ott S."/>
            <person name="Sadzewicz L."/>
            <person name="Sengamalay N."/>
            <person name="Shetty A."/>
            <person name="Sun M."/>
            <person name="Tallon L."/>
            <person name="Xiao L."/>
            <person name="Zhang H."/>
            <person name="Fraser C.M."/>
            <person name="Zhu G."/>
            <person name="Kissinger J."/>
            <person name="Widmer G."/>
        </authorList>
    </citation>
    <scope>NUCLEOTIDE SEQUENCE [LARGE SCALE GENOMIC DNA]</scope>
    <source>
        <strain evidence="2 3">UKMEL1</strain>
    </source>
</reference>
<keyword evidence="1" id="KW-0812">Transmembrane</keyword>
<evidence type="ECO:0000313" key="2">
    <source>
        <dbReference type="EMBL" id="POM84302.1"/>
    </source>
</evidence>
<dbReference type="Proteomes" id="UP000236928">
    <property type="component" value="Unassembled WGS sequence"/>
</dbReference>
<feature type="transmembrane region" description="Helical" evidence="1">
    <location>
        <begin position="396"/>
        <end position="421"/>
    </location>
</feature>
<proteinExistence type="predicted"/>
<dbReference type="EMBL" id="JIBK01000041">
    <property type="protein sequence ID" value="POM84302.1"/>
    <property type="molecule type" value="Genomic_DNA"/>
</dbReference>
<organism evidence="2 3">
    <name type="scientific">Cryptosporidium meleagridis</name>
    <dbReference type="NCBI Taxonomy" id="93969"/>
    <lineage>
        <taxon>Eukaryota</taxon>
        <taxon>Sar</taxon>
        <taxon>Alveolata</taxon>
        <taxon>Apicomplexa</taxon>
        <taxon>Conoidasida</taxon>
        <taxon>Coccidia</taxon>
        <taxon>Eucoccidiorida</taxon>
        <taxon>Eimeriorina</taxon>
        <taxon>Cryptosporidiidae</taxon>
        <taxon>Cryptosporidium</taxon>
    </lineage>
</organism>
<feature type="transmembrane region" description="Helical" evidence="1">
    <location>
        <begin position="1005"/>
        <end position="1027"/>
    </location>
</feature>
<feature type="transmembrane region" description="Helical" evidence="1">
    <location>
        <begin position="126"/>
        <end position="157"/>
    </location>
</feature>
<gene>
    <name evidence="2" type="ORF">CmeUKMEL1_11715</name>
</gene>
<evidence type="ECO:0000313" key="3">
    <source>
        <dbReference type="Proteomes" id="UP000236928"/>
    </source>
</evidence>
<feature type="transmembrane region" description="Helical" evidence="1">
    <location>
        <begin position="489"/>
        <end position="509"/>
    </location>
</feature>
<dbReference type="OrthoDB" id="343129at2759"/>
<evidence type="ECO:0000256" key="1">
    <source>
        <dbReference type="SAM" id="Phobius"/>
    </source>
</evidence>
<keyword evidence="1" id="KW-1133">Transmembrane helix</keyword>
<feature type="transmembrane region" description="Helical" evidence="1">
    <location>
        <begin position="441"/>
        <end position="463"/>
    </location>
</feature>